<proteinExistence type="predicted"/>
<accession>A0ABY5ZAN6</accession>
<keyword evidence="2" id="KW-1185">Reference proteome</keyword>
<dbReference type="RefSeq" id="WP_260727236.1">
    <property type="nucleotide sequence ID" value="NZ_BAAABS010000033.1"/>
</dbReference>
<name>A0ABY5ZAN6_9ACTN</name>
<sequence length="80" mass="8636">MTSQVPALCLSCQHREATSDPNGMPLVVRCAAYPAGIPFDIAMGADHRKPRGDEQDGLVFTPADDSVDLFDAWQRFAGLS</sequence>
<dbReference type="Proteomes" id="UP001058271">
    <property type="component" value="Chromosome"/>
</dbReference>
<evidence type="ECO:0000313" key="1">
    <source>
        <dbReference type="EMBL" id="UWZ37872.1"/>
    </source>
</evidence>
<reference evidence="1" key="1">
    <citation type="submission" date="2021-04" db="EMBL/GenBank/DDBJ databases">
        <title>Biosynthetic gene clusters of Dactylosporangioum roseum.</title>
        <authorList>
            <person name="Hartkoorn R.C."/>
            <person name="Beaudoing E."/>
            <person name="Hot D."/>
            <person name="Moureu S."/>
        </authorList>
    </citation>
    <scope>NUCLEOTIDE SEQUENCE</scope>
    <source>
        <strain evidence="1">NRRL B-16295</strain>
    </source>
</reference>
<evidence type="ECO:0000313" key="2">
    <source>
        <dbReference type="Proteomes" id="UP001058271"/>
    </source>
</evidence>
<organism evidence="1 2">
    <name type="scientific">Dactylosporangium roseum</name>
    <dbReference type="NCBI Taxonomy" id="47989"/>
    <lineage>
        <taxon>Bacteria</taxon>
        <taxon>Bacillati</taxon>
        <taxon>Actinomycetota</taxon>
        <taxon>Actinomycetes</taxon>
        <taxon>Micromonosporales</taxon>
        <taxon>Micromonosporaceae</taxon>
        <taxon>Dactylosporangium</taxon>
    </lineage>
</organism>
<protein>
    <submittedName>
        <fullName evidence="1">Uncharacterized protein</fullName>
    </submittedName>
</protein>
<gene>
    <name evidence="1" type="ORF">Drose_06245</name>
</gene>
<dbReference type="EMBL" id="CP073721">
    <property type="protein sequence ID" value="UWZ37872.1"/>
    <property type="molecule type" value="Genomic_DNA"/>
</dbReference>